<keyword evidence="2" id="KW-1185">Reference proteome</keyword>
<sequence>MTDLNPLMPLEVLPHKLKQLTMGKLALADIKQVVQLQEEGVSEYPWLAVEDVELSSDEATQLRFMQSKLTHEPTHLLNEATIWSRAIYPLLLLAEQGDIRAWSEVPLAAEYPTFQVSGVADGVLGKTLAGRMVAPYLVMVEAKRGLGGEDPIPQLYGQLLAAAQINQAAQAQETQQLFGCYTIADNWTFVKAIVSELDSERPVLAVQYSQEFSERFESVAILKLLKRMVQRRPT</sequence>
<comment type="caution">
    <text evidence="1">The sequence shown here is derived from an EMBL/GenBank/DDBJ whole genome shotgun (WGS) entry which is preliminary data.</text>
</comment>
<reference evidence="1 2" key="2">
    <citation type="submission" date="2018-03" db="EMBL/GenBank/DDBJ databases">
        <title>The ancient ancestry and fast evolution of plastids.</title>
        <authorList>
            <person name="Moore K.R."/>
            <person name="Magnabosco C."/>
            <person name="Momper L."/>
            <person name="Gold D.A."/>
            <person name="Bosak T."/>
            <person name="Fournier G.P."/>
        </authorList>
    </citation>
    <scope>NUCLEOTIDE SEQUENCE [LARGE SCALE GENOMIC DNA]</scope>
    <source>
        <strain evidence="1 2">ULC18</strain>
    </source>
</reference>
<dbReference type="RefSeq" id="WP_106255669.1">
    <property type="nucleotide sequence ID" value="NZ_CAWNSW010000162.1"/>
</dbReference>
<organism evidence="1 2">
    <name type="scientific">Stenomitos frigidus ULC18</name>
    <dbReference type="NCBI Taxonomy" id="2107698"/>
    <lineage>
        <taxon>Bacteria</taxon>
        <taxon>Bacillati</taxon>
        <taxon>Cyanobacteriota</taxon>
        <taxon>Cyanophyceae</taxon>
        <taxon>Leptolyngbyales</taxon>
        <taxon>Leptolyngbyaceae</taxon>
        <taxon>Stenomitos</taxon>
    </lineage>
</organism>
<dbReference type="OrthoDB" id="582231at2"/>
<proteinExistence type="predicted"/>
<evidence type="ECO:0000313" key="1">
    <source>
        <dbReference type="EMBL" id="PSB31503.1"/>
    </source>
</evidence>
<evidence type="ECO:0000313" key="2">
    <source>
        <dbReference type="Proteomes" id="UP000239576"/>
    </source>
</evidence>
<gene>
    <name evidence="1" type="ORF">C7B82_07395</name>
</gene>
<dbReference type="EMBL" id="PVWK01000035">
    <property type="protein sequence ID" value="PSB31503.1"/>
    <property type="molecule type" value="Genomic_DNA"/>
</dbReference>
<accession>A0A2T1EFM8</accession>
<dbReference type="Proteomes" id="UP000239576">
    <property type="component" value="Unassembled WGS sequence"/>
</dbReference>
<reference evidence="2" key="1">
    <citation type="submission" date="2018-02" db="EMBL/GenBank/DDBJ databases">
        <authorList>
            <person name="Moore K."/>
            <person name="Momper L."/>
        </authorList>
    </citation>
    <scope>NUCLEOTIDE SEQUENCE [LARGE SCALE GENOMIC DNA]</scope>
    <source>
        <strain evidence="2">ULC18</strain>
    </source>
</reference>
<name>A0A2T1EFM8_9CYAN</name>
<dbReference type="AlphaFoldDB" id="A0A2T1EFM8"/>
<protein>
    <submittedName>
        <fullName evidence="1">Uncharacterized protein</fullName>
    </submittedName>
</protein>